<dbReference type="VEuPathDB" id="PiroplasmaDB:TOT_040000887"/>
<evidence type="ECO:0000313" key="5">
    <source>
        <dbReference type="Proteomes" id="UP000003786"/>
    </source>
</evidence>
<dbReference type="AlphaFoldDB" id="J7M8S3"/>
<sequence>MDSTKILNKCCNLLNNLKNGDSDINLVLDELFEKLIPLINIYKVRFDVESFIRFADVQRKSPSLETVKGAEKDKTDSGLNNKKNFKRLLNFVVLYLLELLQDEKHFEASLDRLVDLLDADSFPKTGKNTRKSTEFMHLFLLSLFYGNYYHLGIVQHYLLNSRHTLNLPQCLSNVIKHMDRTGALKRLLNRAPSKDEELDERFEERFLIFVTKLNTPEMYRKNQGKAEVLKIPRKDLGLRNPVTQKSTSGYDDDSDDDQDGYVNSDEDSNVSSDSVEEEEYGNDYIKLWQAILDQMIYRVSTRNLVIILESLPTKAFPYIYSPLKVANFLHTLSIGAADVVINSLNCLFELILYYNLTDQVVASFVAESRSGSENQAPYELDWFYKRLDRLIDFEYLSSGSSVVLLSLVERALNSSMLPNKLVSYFIKRLVATSTVVDTACCNSLLVIALRLLQKHHHQLVHQISTHAAANGPNDSLFLHELYLLLHHFNNDTIKIVGVYFTHLKNKITFSLGDFIGAQKDTKHIEKSKNTHYNPFRANIQNTTTVSRSFFR</sequence>
<dbReference type="STRING" id="869250.J7M8S3"/>
<evidence type="ECO:0000313" key="4">
    <source>
        <dbReference type="EMBL" id="BAM42518.1"/>
    </source>
</evidence>
<dbReference type="Proteomes" id="UP000003786">
    <property type="component" value="Chromosome 4"/>
</dbReference>
<dbReference type="PANTHER" id="PTHR12455">
    <property type="entry name" value="NUCLEOLAR COMPLEX PROTEIN 4"/>
    <property type="match status" value="1"/>
</dbReference>
<dbReference type="GO" id="GO:0042254">
    <property type="term" value="P:ribosome biogenesis"/>
    <property type="evidence" value="ECO:0007669"/>
    <property type="project" value="InterPro"/>
</dbReference>
<proteinExistence type="inferred from homology"/>
<feature type="domain" description="CCAAT-binding factor" evidence="3">
    <location>
        <begin position="360"/>
        <end position="542"/>
    </location>
</feature>
<protein>
    <recommendedName>
        <fullName evidence="3">CCAAT-binding factor domain-containing protein</fullName>
    </recommendedName>
</protein>
<name>J7M8S3_THEOR</name>
<evidence type="ECO:0000256" key="1">
    <source>
        <dbReference type="ARBA" id="ARBA00007797"/>
    </source>
</evidence>
<dbReference type="InterPro" id="IPR027193">
    <property type="entry name" value="Noc4"/>
</dbReference>
<feature type="compositionally biased region" description="Acidic residues" evidence="2">
    <location>
        <begin position="250"/>
        <end position="277"/>
    </location>
</feature>
<dbReference type="RefSeq" id="XP_009692819.1">
    <property type="nucleotide sequence ID" value="XM_009694524.1"/>
</dbReference>
<dbReference type="GeneID" id="20716915"/>
<dbReference type="OMA" id="NCLFELI"/>
<dbReference type="PANTHER" id="PTHR12455:SF0">
    <property type="entry name" value="NUCLEOLAR COMPLEX PROTEIN 4 HOMOLOG"/>
    <property type="match status" value="1"/>
</dbReference>
<dbReference type="EMBL" id="AP011949">
    <property type="protein sequence ID" value="BAM42518.1"/>
    <property type="molecule type" value="Genomic_DNA"/>
</dbReference>
<dbReference type="OrthoDB" id="365734at2759"/>
<dbReference type="GO" id="GO:0032040">
    <property type="term" value="C:small-subunit processome"/>
    <property type="evidence" value="ECO:0007669"/>
    <property type="project" value="TreeGrafter"/>
</dbReference>
<evidence type="ECO:0000256" key="2">
    <source>
        <dbReference type="SAM" id="MobiDB-lite"/>
    </source>
</evidence>
<reference evidence="4 5" key="1">
    <citation type="journal article" date="2012" name="MBio">
        <title>Comparative genome analysis of three eukaryotic parasites with differing abilities to transform leukocytes reveals key mediators of Theileria-induced leukocyte transformation.</title>
        <authorList>
            <person name="Hayashida K."/>
            <person name="Hara Y."/>
            <person name="Abe T."/>
            <person name="Yamasaki C."/>
            <person name="Toyoda A."/>
            <person name="Kosuge T."/>
            <person name="Suzuki Y."/>
            <person name="Sato Y."/>
            <person name="Kawashima S."/>
            <person name="Katayama T."/>
            <person name="Wakaguri H."/>
            <person name="Inoue N."/>
            <person name="Homma K."/>
            <person name="Tada-Umezaki M."/>
            <person name="Yagi Y."/>
            <person name="Fujii Y."/>
            <person name="Habara T."/>
            <person name="Kanehisa M."/>
            <person name="Watanabe H."/>
            <person name="Ito K."/>
            <person name="Gojobori T."/>
            <person name="Sugawara H."/>
            <person name="Imanishi T."/>
            <person name="Weir W."/>
            <person name="Gardner M."/>
            <person name="Pain A."/>
            <person name="Shiels B."/>
            <person name="Hattori M."/>
            <person name="Nene V."/>
            <person name="Sugimoto C."/>
        </authorList>
    </citation>
    <scope>NUCLEOTIDE SEQUENCE [LARGE SCALE GENOMIC DNA]</scope>
    <source>
        <strain evidence="4 5">Shintoku</strain>
    </source>
</reference>
<comment type="similarity">
    <text evidence="1">Belongs to the CBF/MAK21 family.</text>
</comment>
<dbReference type="eggNOG" id="KOG2154">
    <property type="taxonomic scope" value="Eukaryota"/>
</dbReference>
<evidence type="ECO:0000259" key="3">
    <source>
        <dbReference type="Pfam" id="PF03914"/>
    </source>
</evidence>
<feature type="region of interest" description="Disordered" evidence="2">
    <location>
        <begin position="239"/>
        <end position="277"/>
    </location>
</feature>
<keyword evidence="5" id="KW-1185">Reference proteome</keyword>
<gene>
    <name evidence="4" type="ORF">TOT_040000887</name>
</gene>
<organism evidence="4 5">
    <name type="scientific">Theileria orientalis strain Shintoku</name>
    <dbReference type="NCBI Taxonomy" id="869250"/>
    <lineage>
        <taxon>Eukaryota</taxon>
        <taxon>Sar</taxon>
        <taxon>Alveolata</taxon>
        <taxon>Apicomplexa</taxon>
        <taxon>Aconoidasida</taxon>
        <taxon>Piroplasmida</taxon>
        <taxon>Theileriidae</taxon>
        <taxon>Theileria</taxon>
    </lineage>
</organism>
<dbReference type="GO" id="GO:0030692">
    <property type="term" value="C:Noc4p-Nop14p complex"/>
    <property type="evidence" value="ECO:0007669"/>
    <property type="project" value="TreeGrafter"/>
</dbReference>
<dbReference type="KEGG" id="tot:TOT_040000887"/>
<accession>J7M8S3</accession>
<dbReference type="Pfam" id="PF03914">
    <property type="entry name" value="CBF"/>
    <property type="match status" value="1"/>
</dbReference>
<dbReference type="InterPro" id="IPR005612">
    <property type="entry name" value="CCAAT-binding_factor"/>
</dbReference>